<dbReference type="InterPro" id="IPR001278">
    <property type="entry name" value="Arg-tRNA-ligase"/>
</dbReference>
<dbReference type="InterPro" id="IPR009080">
    <property type="entry name" value="tRNAsynth_Ia_anticodon-bd"/>
</dbReference>
<dbReference type="Proteomes" id="UP001479436">
    <property type="component" value="Unassembled WGS sequence"/>
</dbReference>
<dbReference type="EMBL" id="JASJQH010001337">
    <property type="protein sequence ID" value="KAK9761556.1"/>
    <property type="molecule type" value="Genomic_DNA"/>
</dbReference>
<dbReference type="Gene3D" id="3.40.50.620">
    <property type="entry name" value="HUPs"/>
    <property type="match status" value="1"/>
</dbReference>
<keyword evidence="6" id="KW-1185">Reference proteome</keyword>
<dbReference type="Pfam" id="PF05746">
    <property type="entry name" value="DALR_1"/>
    <property type="match status" value="1"/>
</dbReference>
<proteinExistence type="inferred from homology"/>
<evidence type="ECO:0000259" key="4">
    <source>
        <dbReference type="SMART" id="SM00836"/>
    </source>
</evidence>
<evidence type="ECO:0000256" key="2">
    <source>
        <dbReference type="ARBA" id="ARBA00012837"/>
    </source>
</evidence>
<dbReference type="InterPro" id="IPR008909">
    <property type="entry name" value="DALR_anticod-bd"/>
</dbReference>
<gene>
    <name evidence="5" type="ORF">K7432_013466</name>
</gene>
<comment type="similarity">
    <text evidence="1">Belongs to the class-I aminoacyl-tRNA synthetase family.</text>
</comment>
<reference evidence="5 6" key="1">
    <citation type="submission" date="2023-04" db="EMBL/GenBank/DDBJ databases">
        <title>Genome of Basidiobolus ranarum AG-B5.</title>
        <authorList>
            <person name="Stajich J.E."/>
            <person name="Carter-House D."/>
            <person name="Gryganskyi A."/>
        </authorList>
    </citation>
    <scope>NUCLEOTIDE SEQUENCE [LARGE SCALE GENOMIC DNA]</scope>
    <source>
        <strain evidence="5 6">AG-B5</strain>
    </source>
</reference>
<accession>A0ABR2WJ83</accession>
<protein>
    <recommendedName>
        <fullName evidence="2">arginine--tRNA ligase</fullName>
        <ecNumber evidence="2">6.1.1.19</ecNumber>
    </recommendedName>
</protein>
<dbReference type="EC" id="6.1.1.19" evidence="2"/>
<evidence type="ECO:0000313" key="5">
    <source>
        <dbReference type="EMBL" id="KAK9761556.1"/>
    </source>
</evidence>
<organism evidence="5 6">
    <name type="scientific">Basidiobolus ranarum</name>
    <dbReference type="NCBI Taxonomy" id="34480"/>
    <lineage>
        <taxon>Eukaryota</taxon>
        <taxon>Fungi</taxon>
        <taxon>Fungi incertae sedis</taxon>
        <taxon>Zoopagomycota</taxon>
        <taxon>Entomophthoromycotina</taxon>
        <taxon>Basidiobolomycetes</taxon>
        <taxon>Basidiobolales</taxon>
        <taxon>Basidiobolaceae</taxon>
        <taxon>Basidiobolus</taxon>
    </lineage>
</organism>
<dbReference type="Gene3D" id="1.10.730.10">
    <property type="entry name" value="Isoleucyl-tRNA Synthetase, Domain 1"/>
    <property type="match status" value="1"/>
</dbReference>
<dbReference type="SUPFAM" id="SSF47323">
    <property type="entry name" value="Anticodon-binding domain of a subclass of class I aminoacyl-tRNA synthetases"/>
    <property type="match status" value="1"/>
</dbReference>
<dbReference type="InterPro" id="IPR014729">
    <property type="entry name" value="Rossmann-like_a/b/a_fold"/>
</dbReference>
<name>A0ABR2WJ83_9FUNG</name>
<evidence type="ECO:0000256" key="1">
    <source>
        <dbReference type="ARBA" id="ARBA00005594"/>
    </source>
</evidence>
<comment type="caution">
    <text evidence="5">The sequence shown here is derived from an EMBL/GenBank/DDBJ whole genome shotgun (WGS) entry which is preliminary data.</text>
</comment>
<comment type="catalytic activity">
    <reaction evidence="3">
        <text>tRNA(Arg) + L-arginine + ATP = L-arginyl-tRNA(Arg) + AMP + diphosphate</text>
        <dbReference type="Rhea" id="RHEA:20301"/>
        <dbReference type="Rhea" id="RHEA-COMP:9658"/>
        <dbReference type="Rhea" id="RHEA-COMP:9673"/>
        <dbReference type="ChEBI" id="CHEBI:30616"/>
        <dbReference type="ChEBI" id="CHEBI:32682"/>
        <dbReference type="ChEBI" id="CHEBI:33019"/>
        <dbReference type="ChEBI" id="CHEBI:78442"/>
        <dbReference type="ChEBI" id="CHEBI:78513"/>
        <dbReference type="ChEBI" id="CHEBI:456215"/>
        <dbReference type="EC" id="6.1.1.19"/>
    </reaction>
</comment>
<evidence type="ECO:0000313" key="6">
    <source>
        <dbReference type="Proteomes" id="UP001479436"/>
    </source>
</evidence>
<dbReference type="PANTHER" id="PTHR11956">
    <property type="entry name" value="ARGINYL-TRNA SYNTHETASE"/>
    <property type="match status" value="1"/>
</dbReference>
<dbReference type="PANTHER" id="PTHR11956:SF11">
    <property type="entry name" value="ARGININE--TRNA LIGASE, MITOCHONDRIAL-RELATED"/>
    <property type="match status" value="1"/>
</dbReference>
<sequence length="442" mass="51202">MSWHFYRQEIVELLCSGFTLIPNQVSDIIELTKPRDVLRYGEFQGSIDKLVRLTELSKEETKQKLESMFQTGHYELVQSKSLFSFRIQTKFLISNTLSQCFPDVSKFNQVKGAVSKRVGILVSDTENWRGETLGNFVRESHKFVGCKVFTLTKYVGNISKELFPNLELDKEKLRIGTEGTKLGIELATLWKCEEKLDLIIYIGEDHLKQHVAKLQQLLLEISENCPDILHLPYGPLTKPTLSKEEILHASQLEMQELMKESENRYEDLLNSTITINESEDICLLHWISQVLSQTNWVVQLLQIRRQKSSKFSYERMLDAKGHSGVYLQYTHARITGIERKSDIQLNSNCDLGTLVEPEVRQLIWLLATFSWHLEQSYTTLEPCILIHYLFQLSIAISNGLSVLRVKDKNPLVSEPRWMLFWCSREILRLGFQLLGLTPLDKM</sequence>
<feature type="domain" description="DALR anticodon binding" evidence="4">
    <location>
        <begin position="327"/>
        <end position="442"/>
    </location>
</feature>
<evidence type="ECO:0000256" key="3">
    <source>
        <dbReference type="ARBA" id="ARBA00049339"/>
    </source>
</evidence>
<dbReference type="SMART" id="SM00836">
    <property type="entry name" value="DALR_1"/>
    <property type="match status" value="1"/>
</dbReference>